<accession>R4YP05</accession>
<keyword evidence="1" id="KW-0732">Signal</keyword>
<dbReference type="PIRSF" id="PIRSF011444">
    <property type="entry name" value="DUF1287"/>
    <property type="match status" value="1"/>
</dbReference>
<dbReference type="AlphaFoldDB" id="R4YP05"/>
<dbReference type="KEGG" id="oai:OLEAN_C25860"/>
<feature type="chain" id="PRO_5004374280" description="DUF1287 domain-containing protein" evidence="1">
    <location>
        <begin position="21"/>
        <end position="203"/>
    </location>
</feature>
<dbReference type="PATRIC" id="fig|698738.3.peg.2683"/>
<dbReference type="HOGENOM" id="CLU_079833_2_0_6"/>
<dbReference type="Pfam" id="PF06940">
    <property type="entry name" value="DUF1287"/>
    <property type="match status" value="1"/>
</dbReference>
<name>R4YP05_OLEAN</name>
<evidence type="ECO:0008006" key="4">
    <source>
        <dbReference type="Google" id="ProtNLM"/>
    </source>
</evidence>
<dbReference type="InterPro" id="IPR009706">
    <property type="entry name" value="DUF1287"/>
</dbReference>
<feature type="signal peptide" evidence="1">
    <location>
        <begin position="1"/>
        <end position="20"/>
    </location>
</feature>
<keyword evidence="3" id="KW-1185">Reference proteome</keyword>
<dbReference type="EMBL" id="FO203512">
    <property type="protein sequence ID" value="CCK76762.1"/>
    <property type="molecule type" value="Genomic_DNA"/>
</dbReference>
<protein>
    <recommendedName>
        <fullName evidence="4">DUF1287 domain-containing protein</fullName>
    </recommendedName>
</protein>
<evidence type="ECO:0000313" key="2">
    <source>
        <dbReference type="EMBL" id="CCK76762.1"/>
    </source>
</evidence>
<proteinExistence type="predicted"/>
<organism evidence="2 3">
    <name type="scientific">Oleispira antarctica RB-8</name>
    <dbReference type="NCBI Taxonomy" id="698738"/>
    <lineage>
        <taxon>Bacteria</taxon>
        <taxon>Pseudomonadati</taxon>
        <taxon>Pseudomonadota</taxon>
        <taxon>Gammaproteobacteria</taxon>
        <taxon>Oceanospirillales</taxon>
        <taxon>Oceanospirillaceae</taxon>
        <taxon>Oleispira</taxon>
    </lineage>
</organism>
<sequence>MIFKKLLLIGLILSSQYSFSQNFELDVVEAALERTNHNVRYDGRYLSIPYPNGDVPANIGVCTDVIVRTYRAIGTDLQQLVHEDMVANFEAYPSKRIWGLSRTDKNFDHRRVPNLQAFLSRHGEVLAVSDDASDYKAGNIVTWMLPGNLPHIGLITNKMSALTGNPMVVHNIGAGPKLDDVLFSYSITGHYRYIPAKYSDPRR</sequence>
<dbReference type="STRING" id="698738.OLEAN_C25860"/>
<evidence type="ECO:0000313" key="3">
    <source>
        <dbReference type="Proteomes" id="UP000032749"/>
    </source>
</evidence>
<evidence type="ECO:0000256" key="1">
    <source>
        <dbReference type="SAM" id="SignalP"/>
    </source>
</evidence>
<gene>
    <name evidence="2" type="ORF">OLEAN_C25860</name>
</gene>
<dbReference type="OrthoDB" id="114026at2"/>
<reference evidence="2 3" key="1">
    <citation type="journal article" date="2013" name="Nat. Commun.">
        <title>Genome sequence and functional genomic analysis of the oil-degrading bacterium Oleispira antarctica.</title>
        <authorList>
            <person name="Kube M."/>
            <person name="Chernikova T.N."/>
            <person name="Al-Ramahi Y."/>
            <person name="Beloqui A."/>
            <person name="Lopez-Cortez N."/>
            <person name="Guazzaroni M.E."/>
            <person name="Heipieper H.J."/>
            <person name="Klages S."/>
            <person name="Kotsyurbenko O.R."/>
            <person name="Langer I."/>
            <person name="Nechitaylo T.Y."/>
            <person name="Lunsdorf H."/>
            <person name="Fernandez M."/>
            <person name="Juarez S."/>
            <person name="Ciordia S."/>
            <person name="Singer A."/>
            <person name="Kagan O."/>
            <person name="Egorova O."/>
            <person name="Petit P.A."/>
            <person name="Stogios P."/>
            <person name="Kim Y."/>
            <person name="Tchigvintsev A."/>
            <person name="Flick R."/>
            <person name="Denaro R."/>
            <person name="Genovese M."/>
            <person name="Albar J.P."/>
            <person name="Reva O.N."/>
            <person name="Martinez-Gomariz M."/>
            <person name="Tran H."/>
            <person name="Ferrer M."/>
            <person name="Savchenko A."/>
            <person name="Yakunin A.F."/>
            <person name="Yakimov M.M."/>
            <person name="Golyshina O.V."/>
            <person name="Reinhardt R."/>
            <person name="Golyshin P.N."/>
        </authorList>
    </citation>
    <scope>NUCLEOTIDE SEQUENCE [LARGE SCALE GENOMIC DNA]</scope>
</reference>
<dbReference type="Proteomes" id="UP000032749">
    <property type="component" value="Chromosome"/>
</dbReference>